<keyword evidence="2" id="KW-0560">Oxidoreductase</keyword>
<name>A0A318HE57_9BURK</name>
<dbReference type="InterPro" id="IPR003680">
    <property type="entry name" value="Flavodoxin_fold"/>
</dbReference>
<feature type="domain" description="Flavodoxin-like fold" evidence="3">
    <location>
        <begin position="3"/>
        <end position="189"/>
    </location>
</feature>
<dbReference type="AlphaFoldDB" id="A0A318HE57"/>
<evidence type="ECO:0000256" key="1">
    <source>
        <dbReference type="ARBA" id="ARBA00006252"/>
    </source>
</evidence>
<dbReference type="GO" id="GO:0005829">
    <property type="term" value="C:cytosol"/>
    <property type="evidence" value="ECO:0007669"/>
    <property type="project" value="TreeGrafter"/>
</dbReference>
<dbReference type="InterPro" id="IPR029039">
    <property type="entry name" value="Flavoprotein-like_sf"/>
</dbReference>
<dbReference type="GO" id="GO:0003955">
    <property type="term" value="F:NAD(P)H dehydrogenase (quinone) activity"/>
    <property type="evidence" value="ECO:0007669"/>
    <property type="project" value="TreeGrafter"/>
</dbReference>
<protein>
    <submittedName>
        <fullName evidence="4">Putative NADPH-quinone reductase</fullName>
    </submittedName>
</protein>
<dbReference type="InterPro" id="IPR051545">
    <property type="entry name" value="NAD(P)H_dehydrogenase_qn"/>
</dbReference>
<dbReference type="Pfam" id="PF02525">
    <property type="entry name" value="Flavodoxin_2"/>
    <property type="match status" value="1"/>
</dbReference>
<dbReference type="PANTHER" id="PTHR10204">
    <property type="entry name" value="NAD P H OXIDOREDUCTASE-RELATED"/>
    <property type="match status" value="1"/>
</dbReference>
<sequence>MSRILILQGHPDLSRPHLGHALAQAYADGARGAGHEVRTVTIGELDFPLLRSQAQWQDEPVPAGLLPAQQAILWAQHLVLFFPLWLGDMPALVKAFLEQVARPGFALGRPDDADAAAHPMGHKLLSGRSARVVVTMGMPALVYRWYFRAHSVRALERNILGFVGIAPVHETLIGSVESLDESARADWLRQLGRLGAAAR</sequence>
<dbReference type="Gene3D" id="3.40.50.360">
    <property type="match status" value="1"/>
</dbReference>
<keyword evidence="5" id="KW-1185">Reference proteome</keyword>
<comment type="similarity">
    <text evidence="1">Belongs to the NAD(P)H dehydrogenase (quinone) family.</text>
</comment>
<evidence type="ECO:0000313" key="4">
    <source>
        <dbReference type="EMBL" id="PXW97983.1"/>
    </source>
</evidence>
<evidence type="ECO:0000313" key="5">
    <source>
        <dbReference type="Proteomes" id="UP000247811"/>
    </source>
</evidence>
<dbReference type="PANTHER" id="PTHR10204:SF34">
    <property type="entry name" value="NAD(P)H DEHYDROGENASE [QUINONE] 1 ISOFORM 1"/>
    <property type="match status" value="1"/>
</dbReference>
<evidence type="ECO:0000259" key="3">
    <source>
        <dbReference type="Pfam" id="PF02525"/>
    </source>
</evidence>
<accession>A0A318HE57</accession>
<evidence type="ECO:0000256" key="2">
    <source>
        <dbReference type="ARBA" id="ARBA00023002"/>
    </source>
</evidence>
<proteinExistence type="inferred from homology"/>
<organism evidence="4 5">
    <name type="scientific">Sphaerotilus hippei</name>
    <dbReference type="NCBI Taxonomy" id="744406"/>
    <lineage>
        <taxon>Bacteria</taxon>
        <taxon>Pseudomonadati</taxon>
        <taxon>Pseudomonadota</taxon>
        <taxon>Betaproteobacteria</taxon>
        <taxon>Burkholderiales</taxon>
        <taxon>Sphaerotilaceae</taxon>
        <taxon>Sphaerotilus</taxon>
    </lineage>
</organism>
<gene>
    <name evidence="4" type="ORF">C7444_10374</name>
</gene>
<dbReference type="SUPFAM" id="SSF52218">
    <property type="entry name" value="Flavoproteins"/>
    <property type="match status" value="1"/>
</dbReference>
<dbReference type="Proteomes" id="UP000247811">
    <property type="component" value="Unassembled WGS sequence"/>
</dbReference>
<dbReference type="OrthoDB" id="9798454at2"/>
<dbReference type="EMBL" id="QJJS01000003">
    <property type="protein sequence ID" value="PXW97983.1"/>
    <property type="molecule type" value="Genomic_DNA"/>
</dbReference>
<reference evidence="4 5" key="1">
    <citation type="submission" date="2018-05" db="EMBL/GenBank/DDBJ databases">
        <title>Genomic Encyclopedia of Type Strains, Phase IV (KMG-IV): sequencing the most valuable type-strain genomes for metagenomic binning, comparative biology and taxonomic classification.</title>
        <authorList>
            <person name="Goeker M."/>
        </authorList>
    </citation>
    <scope>NUCLEOTIDE SEQUENCE [LARGE SCALE GENOMIC DNA]</scope>
    <source>
        <strain evidence="4 5">DSM 566</strain>
    </source>
</reference>
<comment type="caution">
    <text evidence="4">The sequence shown here is derived from an EMBL/GenBank/DDBJ whole genome shotgun (WGS) entry which is preliminary data.</text>
</comment>
<dbReference type="RefSeq" id="WP_110399561.1">
    <property type="nucleotide sequence ID" value="NZ_QJJS01000003.1"/>
</dbReference>